<name>A0A9Q8ZBC7_CURCL</name>
<evidence type="ECO:0000256" key="1">
    <source>
        <dbReference type="SAM" id="SignalP"/>
    </source>
</evidence>
<proteinExistence type="predicted"/>
<dbReference type="OrthoDB" id="3692631at2759"/>
<accession>A0A9Q8ZBC7</accession>
<gene>
    <name evidence="2" type="ORF">yc1106_06251</name>
</gene>
<protein>
    <submittedName>
        <fullName evidence="2">Uncharacterized protein</fullName>
    </submittedName>
</protein>
<keyword evidence="1" id="KW-0732">Signal</keyword>
<dbReference type="Proteomes" id="UP001056012">
    <property type="component" value="Chromosome 4"/>
</dbReference>
<evidence type="ECO:0000313" key="3">
    <source>
        <dbReference type="Proteomes" id="UP001056012"/>
    </source>
</evidence>
<evidence type="ECO:0000313" key="2">
    <source>
        <dbReference type="EMBL" id="USP78977.1"/>
    </source>
</evidence>
<dbReference type="VEuPathDB" id="FungiDB:yc1106_06251"/>
<feature type="signal peptide" evidence="1">
    <location>
        <begin position="1"/>
        <end position="16"/>
    </location>
</feature>
<keyword evidence="3" id="KW-1185">Reference proteome</keyword>
<feature type="chain" id="PRO_5040379615" evidence="1">
    <location>
        <begin position="17"/>
        <end position="149"/>
    </location>
</feature>
<dbReference type="EMBL" id="CP089277">
    <property type="protein sequence ID" value="USP78977.1"/>
    <property type="molecule type" value="Genomic_DNA"/>
</dbReference>
<sequence>MRLTLLALLPSALALAIPEKRASPPFHPPPHAIFSHSAITKTITVTTTTTITVPGIFPTGNTTFPNATAPVETTSTDLAPITLITLPSETEAVTGETSGLAPITLITLPSETEVVATGTATATVDQGAAPTPNDIAPITLIDVSTATPI</sequence>
<organism evidence="2 3">
    <name type="scientific">Curvularia clavata</name>
    <dbReference type="NCBI Taxonomy" id="95742"/>
    <lineage>
        <taxon>Eukaryota</taxon>
        <taxon>Fungi</taxon>
        <taxon>Dikarya</taxon>
        <taxon>Ascomycota</taxon>
        <taxon>Pezizomycotina</taxon>
        <taxon>Dothideomycetes</taxon>
        <taxon>Pleosporomycetidae</taxon>
        <taxon>Pleosporales</taxon>
        <taxon>Pleosporineae</taxon>
        <taxon>Pleosporaceae</taxon>
        <taxon>Curvularia</taxon>
    </lineage>
</organism>
<reference evidence="2" key="1">
    <citation type="submission" date="2021-12" db="EMBL/GenBank/DDBJ databases">
        <title>Curvularia clavata genome.</title>
        <authorList>
            <person name="Cao Y."/>
        </authorList>
    </citation>
    <scope>NUCLEOTIDE SEQUENCE</scope>
    <source>
        <strain evidence="2">Yc1106</strain>
    </source>
</reference>
<dbReference type="AlphaFoldDB" id="A0A9Q8ZBC7"/>